<proteinExistence type="inferred from homology"/>
<name>A0A6A6M4T5_HEVBR</name>
<dbReference type="PANTHER" id="PTHR31642:SF302">
    <property type="entry name" value="METHANOL O-ANTHRANILOYLTRANSFERASE-LIKE"/>
    <property type="match status" value="1"/>
</dbReference>
<comment type="similarity">
    <text evidence="1">Belongs to the plant acyltransferase family.</text>
</comment>
<dbReference type="PANTHER" id="PTHR31642">
    <property type="entry name" value="TRICHOTHECENE 3-O-ACETYLTRANSFERASE"/>
    <property type="match status" value="1"/>
</dbReference>
<dbReference type="GO" id="GO:0016747">
    <property type="term" value="F:acyltransferase activity, transferring groups other than amino-acyl groups"/>
    <property type="evidence" value="ECO:0007669"/>
    <property type="project" value="TreeGrafter"/>
</dbReference>
<dbReference type="Pfam" id="PF02458">
    <property type="entry name" value="Transferase"/>
    <property type="match status" value="2"/>
</dbReference>
<comment type="caution">
    <text evidence="2">The sequence shown here is derived from an EMBL/GenBank/DDBJ whole genome shotgun (WGS) entry which is preliminary data.</text>
</comment>
<evidence type="ECO:0000313" key="3">
    <source>
        <dbReference type="Proteomes" id="UP000467840"/>
    </source>
</evidence>
<accession>A0A6A6M4T5</accession>
<keyword evidence="3" id="KW-1185">Reference proteome</keyword>
<dbReference type="InterPro" id="IPR023213">
    <property type="entry name" value="CAT-like_dom_sf"/>
</dbReference>
<evidence type="ECO:0000313" key="2">
    <source>
        <dbReference type="EMBL" id="KAF2308691.1"/>
    </source>
</evidence>
<dbReference type="AlphaFoldDB" id="A0A6A6M4T5"/>
<dbReference type="Gene3D" id="3.30.559.10">
    <property type="entry name" value="Chloramphenicol acetyltransferase-like domain"/>
    <property type="match status" value="2"/>
</dbReference>
<organism evidence="2 3">
    <name type="scientific">Hevea brasiliensis</name>
    <name type="common">Para rubber tree</name>
    <name type="synonym">Siphonia brasiliensis</name>
    <dbReference type="NCBI Taxonomy" id="3981"/>
    <lineage>
        <taxon>Eukaryota</taxon>
        <taxon>Viridiplantae</taxon>
        <taxon>Streptophyta</taxon>
        <taxon>Embryophyta</taxon>
        <taxon>Tracheophyta</taxon>
        <taxon>Spermatophyta</taxon>
        <taxon>Magnoliopsida</taxon>
        <taxon>eudicotyledons</taxon>
        <taxon>Gunneridae</taxon>
        <taxon>Pentapetalae</taxon>
        <taxon>rosids</taxon>
        <taxon>fabids</taxon>
        <taxon>Malpighiales</taxon>
        <taxon>Euphorbiaceae</taxon>
        <taxon>Crotonoideae</taxon>
        <taxon>Micrandreae</taxon>
        <taxon>Hevea</taxon>
    </lineage>
</organism>
<sequence length="372" mass="42347">MKGKDPANIIREALGEALVFYYPFAGRIIQGPNRKLMVDCNGQGILFIEADADITIEQLGDSMQPPCPCIEDLLMMFLVLLFRISKILDGNCRNRKRSKNNILIPCLAKGNLKCTRPPHVTHVHHEYEEIPINDTNKNSVMTLDLPNMAHLSFFFGPREMRSLRSHLPPHLRKCSTFELLTACLWKCRTIALELDPDEIVRLLCVINLRGKQNQLKVPNGYYGNAFAFPAALSTAGELCKNPLEYAIESIRKAKNLMSEEYIRSVADLMVIKGRPHYTTVWNFLVADTTWAGLVEVDFGWGKPLFGGPIGALPYRSFFSRFKNSNGEYGIVVPILLPRPVMKRFQDELMKMISEESMDDFYNIRCPRIQSML</sequence>
<dbReference type="EMBL" id="JAAGAX010000007">
    <property type="protein sequence ID" value="KAF2308691.1"/>
    <property type="molecule type" value="Genomic_DNA"/>
</dbReference>
<protein>
    <submittedName>
        <fullName evidence="2">Uncharacterized protein</fullName>
    </submittedName>
</protein>
<dbReference type="Proteomes" id="UP000467840">
    <property type="component" value="Chromosome 17"/>
</dbReference>
<evidence type="ECO:0000256" key="1">
    <source>
        <dbReference type="ARBA" id="ARBA00009861"/>
    </source>
</evidence>
<gene>
    <name evidence="2" type="ORF">GH714_013020</name>
</gene>
<dbReference type="InterPro" id="IPR050317">
    <property type="entry name" value="Plant_Fungal_Acyltransferase"/>
</dbReference>
<reference evidence="2 3" key="1">
    <citation type="journal article" date="2020" name="Mol. Plant">
        <title>The Chromosome-Based Rubber Tree Genome Provides New Insights into Spurge Genome Evolution and Rubber Biosynthesis.</title>
        <authorList>
            <person name="Liu J."/>
            <person name="Shi C."/>
            <person name="Shi C.C."/>
            <person name="Li W."/>
            <person name="Zhang Q.J."/>
            <person name="Zhang Y."/>
            <person name="Li K."/>
            <person name="Lu H.F."/>
            <person name="Shi C."/>
            <person name="Zhu S.T."/>
            <person name="Xiao Z.Y."/>
            <person name="Nan H."/>
            <person name="Yue Y."/>
            <person name="Zhu X.G."/>
            <person name="Wu Y."/>
            <person name="Hong X.N."/>
            <person name="Fan G.Y."/>
            <person name="Tong Y."/>
            <person name="Zhang D."/>
            <person name="Mao C.L."/>
            <person name="Liu Y.L."/>
            <person name="Hao S.J."/>
            <person name="Liu W.Q."/>
            <person name="Lv M.Q."/>
            <person name="Zhang H.B."/>
            <person name="Liu Y."/>
            <person name="Hu-Tang G.R."/>
            <person name="Wang J.P."/>
            <person name="Wang J.H."/>
            <person name="Sun Y.H."/>
            <person name="Ni S.B."/>
            <person name="Chen W.B."/>
            <person name="Zhang X.C."/>
            <person name="Jiao Y.N."/>
            <person name="Eichler E.E."/>
            <person name="Li G.H."/>
            <person name="Liu X."/>
            <person name="Gao L.Z."/>
        </authorList>
    </citation>
    <scope>NUCLEOTIDE SEQUENCE [LARGE SCALE GENOMIC DNA]</scope>
    <source>
        <strain evidence="3">cv. GT1</strain>
        <tissue evidence="2">Leaf</tissue>
    </source>
</reference>